<evidence type="ECO:0008006" key="3">
    <source>
        <dbReference type="Google" id="ProtNLM"/>
    </source>
</evidence>
<dbReference type="GO" id="GO:0047661">
    <property type="term" value="F:amino-acid racemase activity"/>
    <property type="evidence" value="ECO:0007669"/>
    <property type="project" value="InterPro"/>
</dbReference>
<keyword evidence="2" id="KW-1185">Reference proteome</keyword>
<organism evidence="1 2">
    <name type="scientific">Leucobacter soli</name>
    <dbReference type="NCBI Taxonomy" id="2812850"/>
    <lineage>
        <taxon>Bacteria</taxon>
        <taxon>Bacillati</taxon>
        <taxon>Actinomycetota</taxon>
        <taxon>Actinomycetes</taxon>
        <taxon>Micrococcales</taxon>
        <taxon>Microbacteriaceae</taxon>
        <taxon>Leucobacter</taxon>
    </lineage>
</organism>
<gene>
    <name evidence="1" type="ORF">LEUCIP111803_00648</name>
</gene>
<dbReference type="RefSeq" id="WP_218114282.1">
    <property type="nucleotide sequence ID" value="NZ_CAJVAP010000006.1"/>
</dbReference>
<comment type="caution">
    <text evidence="1">The sequence shown here is derived from an EMBL/GenBank/DDBJ whole genome shotgun (WGS) entry which is preliminary data.</text>
</comment>
<dbReference type="Pfam" id="PF01177">
    <property type="entry name" value="Asp_Glu_race"/>
    <property type="match status" value="1"/>
</dbReference>
<evidence type="ECO:0000313" key="2">
    <source>
        <dbReference type="Proteomes" id="UP000693892"/>
    </source>
</evidence>
<dbReference type="InterPro" id="IPR015942">
    <property type="entry name" value="Asp/Glu/hydantoin_racemase"/>
</dbReference>
<dbReference type="PANTHER" id="PTHR28047">
    <property type="entry name" value="PROTEIN DCG1"/>
    <property type="match status" value="1"/>
</dbReference>
<proteinExistence type="predicted"/>
<dbReference type="AlphaFoldDB" id="A0A916JU20"/>
<dbReference type="Proteomes" id="UP000693892">
    <property type="component" value="Unassembled WGS sequence"/>
</dbReference>
<dbReference type="PANTHER" id="PTHR28047:SF5">
    <property type="entry name" value="PROTEIN DCG1"/>
    <property type="match status" value="1"/>
</dbReference>
<evidence type="ECO:0000313" key="1">
    <source>
        <dbReference type="EMBL" id="CAG7603554.1"/>
    </source>
</evidence>
<protein>
    <recommendedName>
        <fullName evidence="3">Hydantoin racemase</fullName>
    </recommendedName>
</protein>
<dbReference type="InterPro" id="IPR052186">
    <property type="entry name" value="Hydantoin_racemase-like"/>
</dbReference>
<name>A0A916JU20_9MICO</name>
<accession>A0A916JU20</accession>
<reference evidence="1" key="1">
    <citation type="submission" date="2021-06" db="EMBL/GenBank/DDBJ databases">
        <authorList>
            <person name="Criscuolo A."/>
        </authorList>
    </citation>
    <scope>NUCLEOTIDE SEQUENCE</scope>
    <source>
        <strain evidence="1">CIP111803</strain>
    </source>
</reference>
<sequence>MTRICFLNPFCGDRADSLIEETVSPYLRNGTTVDVWHHKTGPDFPDYYVSKHLTEVEIMRSAVAAERAGYDAFVIGCSYDPGLTQCRELVNIPVVGPLESSTALARSFGHRYSVLTDHHKAVPELEDRLRVYGTSANCRSVRAIDWFGSDMLLDLDAVADDARAKADEVAERDGAEAIIWGCTLIAAAYERAVLQGRPETSQVAIINPNVVAVKVAEMFADMQAVGQYRMSRKSYYQPQSHHDQESADQIAALLGVDPVI</sequence>
<dbReference type="EMBL" id="CAJVAP010000006">
    <property type="protein sequence ID" value="CAG7603554.1"/>
    <property type="molecule type" value="Genomic_DNA"/>
</dbReference>